<evidence type="ECO:0000313" key="3">
    <source>
        <dbReference type="Proteomes" id="UP000664940"/>
    </source>
</evidence>
<feature type="compositionally biased region" description="Basic residues" evidence="1">
    <location>
        <begin position="111"/>
        <end position="127"/>
    </location>
</feature>
<sequence length="190" mass="20176">MHHVALCPARPSPSTRRGVRLVLVSHGPRCCGPGVTVSPPRPPPACHPGSLWGRHCPPRPSPSRLGLPDPGGAPLPAALRVRAGQGPRLRPPAPRRGGLCEGRGCQLQRQRAGRGARRAGPPPRHRPERALHRPCRAEPALSLWQPEVTHRCPLGHPPARGCHHLQAAPESPEAAGRLGPAGTLPPCQPR</sequence>
<keyword evidence="2" id="KW-0808">Transferase</keyword>
<dbReference type="AlphaFoldDB" id="A0A834A5U3"/>
<gene>
    <name evidence="2" type="ORF">HJG60_005466</name>
</gene>
<protein>
    <submittedName>
        <fullName evidence="2">Glutamine amidotransferase like class 1 domain containing 1</fullName>
    </submittedName>
</protein>
<dbReference type="Proteomes" id="UP000664940">
    <property type="component" value="Unassembled WGS sequence"/>
</dbReference>
<evidence type="ECO:0000313" key="2">
    <source>
        <dbReference type="EMBL" id="KAF6103471.1"/>
    </source>
</evidence>
<feature type="region of interest" description="Disordered" evidence="1">
    <location>
        <begin position="83"/>
        <end position="132"/>
    </location>
</feature>
<dbReference type="EMBL" id="JABVXQ010000006">
    <property type="protein sequence ID" value="KAF6103471.1"/>
    <property type="molecule type" value="Genomic_DNA"/>
</dbReference>
<reference evidence="2 3" key="1">
    <citation type="journal article" date="2020" name="Nature">
        <title>Six reference-quality genomes reveal evolution of bat adaptations.</title>
        <authorList>
            <person name="Jebb D."/>
            <person name="Huang Z."/>
            <person name="Pippel M."/>
            <person name="Hughes G.M."/>
            <person name="Lavrichenko K."/>
            <person name="Devanna P."/>
            <person name="Winkler S."/>
            <person name="Jermiin L.S."/>
            <person name="Skirmuntt E.C."/>
            <person name="Katzourakis A."/>
            <person name="Burkitt-Gray L."/>
            <person name="Ray D.A."/>
            <person name="Sullivan K.A.M."/>
            <person name="Roscito J.G."/>
            <person name="Kirilenko B.M."/>
            <person name="Davalos L.M."/>
            <person name="Corthals A.P."/>
            <person name="Power M.L."/>
            <person name="Jones G."/>
            <person name="Ransome R.D."/>
            <person name="Dechmann D.K.N."/>
            <person name="Locatelli A.G."/>
            <person name="Puechmaille S.J."/>
            <person name="Fedrigo O."/>
            <person name="Jarvis E.D."/>
            <person name="Hiller M."/>
            <person name="Vernes S.C."/>
            <person name="Myers E.W."/>
            <person name="Teeling E.C."/>
        </authorList>
    </citation>
    <scope>NUCLEOTIDE SEQUENCE [LARGE SCALE GENOMIC DNA]</scope>
    <source>
        <strain evidence="2">Bat1K_MPI-CBG_1</strain>
    </source>
</reference>
<keyword evidence="2" id="KW-0315">Glutamine amidotransferase</keyword>
<feature type="region of interest" description="Disordered" evidence="1">
    <location>
        <begin position="163"/>
        <end position="190"/>
    </location>
</feature>
<comment type="caution">
    <text evidence="2">The sequence shown here is derived from an EMBL/GenBank/DDBJ whole genome shotgun (WGS) entry which is preliminary data.</text>
</comment>
<accession>A0A834A5U3</accession>
<dbReference type="GO" id="GO:0016740">
    <property type="term" value="F:transferase activity"/>
    <property type="evidence" value="ECO:0007669"/>
    <property type="project" value="UniProtKB-KW"/>
</dbReference>
<organism evidence="2 3">
    <name type="scientific">Phyllostomus discolor</name>
    <name type="common">pale spear-nosed bat</name>
    <dbReference type="NCBI Taxonomy" id="89673"/>
    <lineage>
        <taxon>Eukaryota</taxon>
        <taxon>Metazoa</taxon>
        <taxon>Chordata</taxon>
        <taxon>Craniata</taxon>
        <taxon>Vertebrata</taxon>
        <taxon>Euteleostomi</taxon>
        <taxon>Mammalia</taxon>
        <taxon>Eutheria</taxon>
        <taxon>Laurasiatheria</taxon>
        <taxon>Chiroptera</taxon>
        <taxon>Yangochiroptera</taxon>
        <taxon>Phyllostomidae</taxon>
        <taxon>Phyllostominae</taxon>
        <taxon>Phyllostomus</taxon>
    </lineage>
</organism>
<evidence type="ECO:0000256" key="1">
    <source>
        <dbReference type="SAM" id="MobiDB-lite"/>
    </source>
</evidence>
<proteinExistence type="predicted"/>
<name>A0A834A5U3_9CHIR</name>